<dbReference type="PANTHER" id="PTHR12203">
    <property type="entry name" value="KDEL LYS-ASP-GLU-LEU CONTAINING - RELATED"/>
    <property type="match status" value="1"/>
</dbReference>
<dbReference type="InterPro" id="IPR051091">
    <property type="entry name" value="O-Glucosyltr/Glycosyltrsf_90"/>
</dbReference>
<accession>A0ABR4KDI1</accession>
<dbReference type="RefSeq" id="XP_070898759.1">
    <property type="nucleotide sequence ID" value="XM_071045754.1"/>
</dbReference>
<reference evidence="2 3" key="1">
    <citation type="submission" date="2024-07" db="EMBL/GenBank/DDBJ databases">
        <title>Section-level genome sequencing and comparative genomics of Aspergillus sections Usti and Cavernicolus.</title>
        <authorList>
            <consortium name="Lawrence Berkeley National Laboratory"/>
            <person name="Nybo J.L."/>
            <person name="Vesth T.C."/>
            <person name="Theobald S."/>
            <person name="Frisvad J.C."/>
            <person name="Larsen T.O."/>
            <person name="Kjaerboelling I."/>
            <person name="Rothschild-Mancinelli K."/>
            <person name="Lyhne E.K."/>
            <person name="Kogle M.E."/>
            <person name="Barry K."/>
            <person name="Clum A."/>
            <person name="Na H."/>
            <person name="Ledsgaard L."/>
            <person name="Lin J."/>
            <person name="Lipzen A."/>
            <person name="Kuo A."/>
            <person name="Riley R."/>
            <person name="Mondo S."/>
            <person name="LaButti K."/>
            <person name="Haridas S."/>
            <person name="Pangalinan J."/>
            <person name="Salamov A.A."/>
            <person name="Simmons B.A."/>
            <person name="Magnuson J.K."/>
            <person name="Chen J."/>
            <person name="Drula E."/>
            <person name="Henrissat B."/>
            <person name="Wiebenga A."/>
            <person name="Lubbers R.J."/>
            <person name="Gomes A.C."/>
            <person name="Macurrencykelacurrency M.R."/>
            <person name="Stajich J."/>
            <person name="Grigoriev I.V."/>
            <person name="Mortensen U.H."/>
            <person name="De vries R.P."/>
            <person name="Baker S.E."/>
            <person name="Andersen M.R."/>
        </authorList>
    </citation>
    <scope>NUCLEOTIDE SEQUENCE [LARGE SCALE GENOMIC DNA]</scope>
    <source>
        <strain evidence="2 3">CBS 756.74</strain>
    </source>
</reference>
<evidence type="ECO:0000259" key="1">
    <source>
        <dbReference type="SMART" id="SM00672"/>
    </source>
</evidence>
<evidence type="ECO:0000313" key="3">
    <source>
        <dbReference type="Proteomes" id="UP001610444"/>
    </source>
</evidence>
<feature type="domain" description="Glycosyl transferase CAP10" evidence="1">
    <location>
        <begin position="198"/>
        <end position="445"/>
    </location>
</feature>
<dbReference type="Pfam" id="PF05686">
    <property type="entry name" value="Glyco_transf_90"/>
    <property type="match status" value="1"/>
</dbReference>
<organism evidence="2 3">
    <name type="scientific">Aspergillus pseudodeflectus</name>
    <dbReference type="NCBI Taxonomy" id="176178"/>
    <lineage>
        <taxon>Eukaryota</taxon>
        <taxon>Fungi</taxon>
        <taxon>Dikarya</taxon>
        <taxon>Ascomycota</taxon>
        <taxon>Pezizomycotina</taxon>
        <taxon>Eurotiomycetes</taxon>
        <taxon>Eurotiomycetidae</taxon>
        <taxon>Eurotiales</taxon>
        <taxon>Aspergillaceae</taxon>
        <taxon>Aspergillus</taxon>
        <taxon>Aspergillus subgen. Nidulantes</taxon>
    </lineage>
</organism>
<gene>
    <name evidence="2" type="ORF">BJX68DRAFT_267224</name>
</gene>
<dbReference type="EMBL" id="JBFXLR010000023">
    <property type="protein sequence ID" value="KAL2849372.1"/>
    <property type="molecule type" value="Genomic_DNA"/>
</dbReference>
<dbReference type="Proteomes" id="UP001610444">
    <property type="component" value="Unassembled WGS sequence"/>
</dbReference>
<dbReference type="PANTHER" id="PTHR12203:SF107">
    <property type="entry name" value="GLYCOSYL TRANSFERASE CAP10 DOMAIN-CONTAINING PROTEIN"/>
    <property type="match status" value="1"/>
</dbReference>
<dbReference type="SMART" id="SM00672">
    <property type="entry name" value="CAP10"/>
    <property type="match status" value="1"/>
</dbReference>
<evidence type="ECO:0000313" key="2">
    <source>
        <dbReference type="EMBL" id="KAL2849372.1"/>
    </source>
</evidence>
<dbReference type="GeneID" id="98160918"/>
<sequence length="498" mass="55767">MSTTNSSSRRSRCRQHPILTTLCLLSFLSITLGVLLWTAVNSDRAYLHPFLTQIIPAGHCACETATVFECSSCLACSHQTLALTPSAELERWEFSYARDGHNAGLGREQCDAAFPGLFEDVHRAGRYWRHRGGISNAELDTITLNPGMARARIANGQLYVLATRARGEDHRRKILAALSAMHRALITDTHDRTSTSTTVPDIDIEFIFSIEDKLSDVADAANDPIWSLARTAGEEAAWLMPDFGFWSWDHAHTEIGPYDAVVEDAVEYDVLPWGERVQKLVWRGKPSFAPKLRRALLDRTRGREWADVQAVDWHRHASEGEGEGNVLGLGEHCRYGFISHVEGRSYSASLKYRQACRSVIVAHKLQYIQHHHYLLIPSGPSQNYVEVERDFSDLEAKIAPLLTDPDRAQAIADNSVRTFRERYLTPAAEACYWRGLWDGYAGVWNGTSSGDVDVSSAESAGIELLERGGKGPSRKRRGMRYESFVLQTSQAMLEFDAR</sequence>
<keyword evidence="3" id="KW-1185">Reference proteome</keyword>
<name>A0ABR4KDI1_9EURO</name>
<protein>
    <submittedName>
        <fullName evidence="2">Glycosyl transferase family 90-domain-containing protein</fullName>
    </submittedName>
</protein>
<proteinExistence type="predicted"/>
<comment type="caution">
    <text evidence="2">The sequence shown here is derived from an EMBL/GenBank/DDBJ whole genome shotgun (WGS) entry which is preliminary data.</text>
</comment>
<dbReference type="GO" id="GO:0016740">
    <property type="term" value="F:transferase activity"/>
    <property type="evidence" value="ECO:0007669"/>
    <property type="project" value="UniProtKB-KW"/>
</dbReference>
<keyword evidence="2" id="KW-0808">Transferase</keyword>
<dbReference type="InterPro" id="IPR006598">
    <property type="entry name" value="CAP10"/>
</dbReference>